<sequence>MSARMIILNGGSSSGKSAIARGLQTVLPDPWLAFSVDTLVDAMPERMRSSDEGIDFAEDGAVSTGADFQVLDAAWAAGIAAMVRAGARVVVDDVFLGGAASQRRWRDAVGDLPVLWVGVHCDSAVATAREAARGDRPHGMAALQATLVHEGVTYDLEIDTTHTAALACAHTIAAHLG</sequence>
<keyword evidence="1" id="KW-0808">Transferase</keyword>
<gene>
    <name evidence="5" type="primary">cpt</name>
    <name evidence="5" type="ORF">ABZZ21_14105</name>
</gene>
<dbReference type="InterPro" id="IPR012853">
    <property type="entry name" value="CPT"/>
</dbReference>
<dbReference type="Pfam" id="PF07931">
    <property type="entry name" value="CPT"/>
    <property type="match status" value="1"/>
</dbReference>
<name>A0ABV2UVW0_9ACTN</name>
<proteinExistence type="predicted"/>
<evidence type="ECO:0000313" key="6">
    <source>
        <dbReference type="Proteomes" id="UP001550210"/>
    </source>
</evidence>
<keyword evidence="3" id="KW-0418">Kinase</keyword>
<dbReference type="PIRSF" id="PIRSF007531">
    <property type="entry name" value="CPT"/>
    <property type="match status" value="1"/>
</dbReference>
<dbReference type="EMBL" id="JBEXPZ010000016">
    <property type="protein sequence ID" value="MET9845686.1"/>
    <property type="molecule type" value="Genomic_DNA"/>
</dbReference>
<dbReference type="Proteomes" id="UP001550210">
    <property type="component" value="Unassembled WGS sequence"/>
</dbReference>
<dbReference type="InterPro" id="IPR023865">
    <property type="entry name" value="Aliphatic_acid_kinase_CS"/>
</dbReference>
<organism evidence="5 6">
    <name type="scientific">Streptomyces ossamyceticus</name>
    <dbReference type="NCBI Taxonomy" id="249581"/>
    <lineage>
        <taxon>Bacteria</taxon>
        <taxon>Bacillati</taxon>
        <taxon>Actinomycetota</taxon>
        <taxon>Actinomycetes</taxon>
        <taxon>Kitasatosporales</taxon>
        <taxon>Streptomycetaceae</taxon>
        <taxon>Streptomyces</taxon>
    </lineage>
</organism>
<evidence type="ECO:0000256" key="1">
    <source>
        <dbReference type="ARBA" id="ARBA00022679"/>
    </source>
</evidence>
<dbReference type="NCBIfam" id="NF033114">
    <property type="entry name" value="phos_trans_CPT"/>
    <property type="match status" value="1"/>
</dbReference>
<comment type="caution">
    <text evidence="5">The sequence shown here is derived from an EMBL/GenBank/DDBJ whole genome shotgun (WGS) entry which is preliminary data.</text>
</comment>
<keyword evidence="6" id="KW-1185">Reference proteome</keyword>
<dbReference type="Gene3D" id="3.40.50.300">
    <property type="entry name" value="P-loop containing nucleotide triphosphate hydrolases"/>
    <property type="match status" value="1"/>
</dbReference>
<evidence type="ECO:0000256" key="2">
    <source>
        <dbReference type="ARBA" id="ARBA00022741"/>
    </source>
</evidence>
<dbReference type="RefSeq" id="WP_355396720.1">
    <property type="nucleotide sequence ID" value="NZ_JBEXPZ010000016.1"/>
</dbReference>
<keyword evidence="2" id="KW-0547">Nucleotide-binding</keyword>
<keyword evidence="4" id="KW-0067">ATP-binding</keyword>
<evidence type="ECO:0000256" key="4">
    <source>
        <dbReference type="ARBA" id="ARBA00022840"/>
    </source>
</evidence>
<evidence type="ECO:0000256" key="3">
    <source>
        <dbReference type="ARBA" id="ARBA00022777"/>
    </source>
</evidence>
<reference evidence="5 6" key="1">
    <citation type="submission" date="2024-06" db="EMBL/GenBank/DDBJ databases">
        <title>The Natural Products Discovery Center: Release of the First 8490 Sequenced Strains for Exploring Actinobacteria Biosynthetic Diversity.</title>
        <authorList>
            <person name="Kalkreuter E."/>
            <person name="Kautsar S.A."/>
            <person name="Yang D."/>
            <person name="Bader C.D."/>
            <person name="Teijaro C.N."/>
            <person name="Fluegel L."/>
            <person name="Davis C.M."/>
            <person name="Simpson J.R."/>
            <person name="Lauterbach L."/>
            <person name="Steele A.D."/>
            <person name="Gui C."/>
            <person name="Meng S."/>
            <person name="Li G."/>
            <person name="Viehrig K."/>
            <person name="Ye F."/>
            <person name="Su P."/>
            <person name="Kiefer A.F."/>
            <person name="Nichols A."/>
            <person name="Cepeda A.J."/>
            <person name="Yan W."/>
            <person name="Fan B."/>
            <person name="Jiang Y."/>
            <person name="Adhikari A."/>
            <person name="Zheng C.-J."/>
            <person name="Schuster L."/>
            <person name="Cowan T.M."/>
            <person name="Smanski M.J."/>
            <person name="Chevrette M.G."/>
            <person name="De Carvalho L.P.S."/>
            <person name="Shen B."/>
        </authorList>
    </citation>
    <scope>NUCLEOTIDE SEQUENCE [LARGE SCALE GENOMIC DNA]</scope>
    <source>
        <strain evidence="5 6">NPDC006434</strain>
    </source>
</reference>
<dbReference type="InterPro" id="IPR027417">
    <property type="entry name" value="P-loop_NTPase"/>
</dbReference>
<evidence type="ECO:0000313" key="5">
    <source>
        <dbReference type="EMBL" id="MET9845686.1"/>
    </source>
</evidence>
<protein>
    <submittedName>
        <fullName evidence="5">Chloramphenicol phosphotransferase CPT</fullName>
    </submittedName>
</protein>
<dbReference type="SUPFAM" id="SSF52540">
    <property type="entry name" value="P-loop containing nucleoside triphosphate hydrolases"/>
    <property type="match status" value="1"/>
</dbReference>
<dbReference type="PROSITE" id="PS01075">
    <property type="entry name" value="ACETATE_KINASE_1"/>
    <property type="match status" value="1"/>
</dbReference>
<accession>A0ABV2UVW0</accession>